<feature type="compositionally biased region" description="Polar residues" evidence="1">
    <location>
        <begin position="190"/>
        <end position="200"/>
    </location>
</feature>
<evidence type="ECO:0000256" key="1">
    <source>
        <dbReference type="SAM" id="MobiDB-lite"/>
    </source>
</evidence>
<feature type="region of interest" description="Disordered" evidence="1">
    <location>
        <begin position="180"/>
        <end position="232"/>
    </location>
</feature>
<dbReference type="EMBL" id="JAPMOS010000006">
    <property type="protein sequence ID" value="KAJ4461769.1"/>
    <property type="molecule type" value="Genomic_DNA"/>
</dbReference>
<reference evidence="2" key="1">
    <citation type="journal article" date="2022" name="bioRxiv">
        <title>Genomics of Preaxostyla Flagellates Illuminates Evolutionary Transitions and the Path Towards Mitochondrial Loss.</title>
        <authorList>
            <person name="Novak L.V.F."/>
            <person name="Treitli S.C."/>
            <person name="Pyrih J."/>
            <person name="Halakuc P."/>
            <person name="Pipaliya S.V."/>
            <person name="Vacek V."/>
            <person name="Brzon O."/>
            <person name="Soukal P."/>
            <person name="Eme L."/>
            <person name="Dacks J.B."/>
            <person name="Karnkowska A."/>
            <person name="Elias M."/>
            <person name="Hampl V."/>
        </authorList>
    </citation>
    <scope>NUCLEOTIDE SEQUENCE</scope>
    <source>
        <strain evidence="2">RCP-MX</strain>
    </source>
</reference>
<keyword evidence="3" id="KW-1185">Reference proteome</keyword>
<organism evidence="2 3">
    <name type="scientific">Paratrimastix pyriformis</name>
    <dbReference type="NCBI Taxonomy" id="342808"/>
    <lineage>
        <taxon>Eukaryota</taxon>
        <taxon>Metamonada</taxon>
        <taxon>Preaxostyla</taxon>
        <taxon>Paratrimastigidae</taxon>
        <taxon>Paratrimastix</taxon>
    </lineage>
</organism>
<evidence type="ECO:0000313" key="2">
    <source>
        <dbReference type="EMBL" id="KAJ4461769.1"/>
    </source>
</evidence>
<protein>
    <submittedName>
        <fullName evidence="2">Uncharacterized protein</fullName>
    </submittedName>
</protein>
<dbReference type="Proteomes" id="UP001141327">
    <property type="component" value="Unassembled WGS sequence"/>
</dbReference>
<sequence>MFLWLGGDSGRVLCRSNFGSISVFSSQVGKISSWPFKSSNSMGKIKHSKSTVAPAMPDSEVQVLTQQFAGITHSAAEKPAAEYLVTFWQRYAENYLNLYETCCNCPVMDIGSFKWPRLFVNLSGDAQESELTAQEYAEHVEDLVDYLRRHLPLMPDLAKDTELLSGLARKITRVVGHGISHMRADPPGQQAPQDRTSALTSYGAPTRAPSTPGVSEETEQRRHSVPPSEGRSCSRAAHVNILRRFCAGCVHLGLLKPHEIVWLNNL</sequence>
<accession>A0ABQ8URL2</accession>
<gene>
    <name evidence="2" type="ORF">PAPYR_1910</name>
</gene>
<comment type="caution">
    <text evidence="2">The sequence shown here is derived from an EMBL/GenBank/DDBJ whole genome shotgun (WGS) entry which is preliminary data.</text>
</comment>
<proteinExistence type="predicted"/>
<evidence type="ECO:0000313" key="3">
    <source>
        <dbReference type="Proteomes" id="UP001141327"/>
    </source>
</evidence>
<name>A0ABQ8URL2_9EUKA</name>